<organism evidence="2">
    <name type="scientific">marine sediment metagenome</name>
    <dbReference type="NCBI Taxonomy" id="412755"/>
    <lineage>
        <taxon>unclassified sequences</taxon>
        <taxon>metagenomes</taxon>
        <taxon>ecological metagenomes</taxon>
    </lineage>
</organism>
<feature type="non-terminal residue" evidence="2">
    <location>
        <position position="157"/>
    </location>
</feature>
<reference evidence="2" key="1">
    <citation type="journal article" date="2014" name="Front. Microbiol.">
        <title>High frequency of phylogenetically diverse reductive dehalogenase-homologous genes in deep subseafloor sedimentary metagenomes.</title>
        <authorList>
            <person name="Kawai M."/>
            <person name="Futagami T."/>
            <person name="Toyoda A."/>
            <person name="Takaki Y."/>
            <person name="Nishi S."/>
            <person name="Hori S."/>
            <person name="Arai W."/>
            <person name="Tsubouchi T."/>
            <person name="Morono Y."/>
            <person name="Uchiyama I."/>
            <person name="Ito T."/>
            <person name="Fujiyama A."/>
            <person name="Inagaki F."/>
            <person name="Takami H."/>
        </authorList>
    </citation>
    <scope>NUCLEOTIDE SEQUENCE</scope>
    <source>
        <strain evidence="2">Expedition CK06-06</strain>
    </source>
</reference>
<keyword evidence="1" id="KW-0812">Transmembrane</keyword>
<dbReference type="EMBL" id="BARV01027655">
    <property type="protein sequence ID" value="GAI39774.1"/>
    <property type="molecule type" value="Genomic_DNA"/>
</dbReference>
<gene>
    <name evidence="2" type="ORF">S06H3_44468</name>
</gene>
<comment type="caution">
    <text evidence="2">The sequence shown here is derived from an EMBL/GenBank/DDBJ whole genome shotgun (WGS) entry which is preliminary data.</text>
</comment>
<name>X1Q917_9ZZZZ</name>
<evidence type="ECO:0000313" key="2">
    <source>
        <dbReference type="EMBL" id="GAI39774.1"/>
    </source>
</evidence>
<dbReference type="AlphaFoldDB" id="X1Q917"/>
<protein>
    <submittedName>
        <fullName evidence="2">Uncharacterized protein</fullName>
    </submittedName>
</protein>
<accession>X1Q917</accession>
<evidence type="ECO:0000256" key="1">
    <source>
        <dbReference type="SAM" id="Phobius"/>
    </source>
</evidence>
<keyword evidence="1" id="KW-1133">Transmembrane helix</keyword>
<feature type="transmembrane region" description="Helical" evidence="1">
    <location>
        <begin position="125"/>
        <end position="149"/>
    </location>
</feature>
<keyword evidence="1" id="KW-0472">Membrane</keyword>
<sequence>MRKDKNREIFDALLTQALGIEYIKFIISLSESRKIPKGFPKEYGIRLYNEGIPAKIFEGVPTGISVEELKKIKRDFESCLSIFREMTNRAIAGQRPTKEDIKILEKILLEDRELKIKSYSKEKDYFYPSVYVSIPTGRALAFSWVYWVWIKDIKIWS</sequence>
<proteinExistence type="predicted"/>